<reference evidence="6" key="1">
    <citation type="journal article" date="2021" name="Open Biol.">
        <title>Shared evolutionary footprints suggest mitochondrial oxidative damage underlies multiple complex I losses in fungi.</title>
        <authorList>
            <person name="Schikora-Tamarit M.A."/>
            <person name="Marcet-Houben M."/>
            <person name="Nosek J."/>
            <person name="Gabaldon T."/>
        </authorList>
    </citation>
    <scope>NUCLEOTIDE SEQUENCE</scope>
    <source>
        <strain evidence="6">CBS6341</strain>
    </source>
</reference>
<organism evidence="6 7">
    <name type="scientific">Wickerhamomyces mucosus</name>
    <dbReference type="NCBI Taxonomy" id="1378264"/>
    <lineage>
        <taxon>Eukaryota</taxon>
        <taxon>Fungi</taxon>
        <taxon>Dikarya</taxon>
        <taxon>Ascomycota</taxon>
        <taxon>Saccharomycotina</taxon>
        <taxon>Saccharomycetes</taxon>
        <taxon>Phaffomycetales</taxon>
        <taxon>Wickerhamomycetaceae</taxon>
        <taxon>Wickerhamomyces</taxon>
    </lineage>
</organism>
<evidence type="ECO:0000256" key="3">
    <source>
        <dbReference type="SAM" id="MobiDB-lite"/>
    </source>
</evidence>
<dbReference type="Pfam" id="PF22048">
    <property type="entry name" value="LSO1_2-like"/>
    <property type="match status" value="1"/>
</dbReference>
<dbReference type="GO" id="GO:0005634">
    <property type="term" value="C:nucleus"/>
    <property type="evidence" value="ECO:0007669"/>
    <property type="project" value="TreeGrafter"/>
</dbReference>
<dbReference type="EMBL" id="JAEUBF010001375">
    <property type="protein sequence ID" value="KAH3667897.1"/>
    <property type="molecule type" value="Genomic_DNA"/>
</dbReference>
<accession>A0A9P8P9R0</accession>
<evidence type="ECO:0000313" key="7">
    <source>
        <dbReference type="Proteomes" id="UP000769528"/>
    </source>
</evidence>
<dbReference type="Proteomes" id="UP000769528">
    <property type="component" value="Unassembled WGS sequence"/>
</dbReference>
<feature type="region of interest" description="Disordered" evidence="3">
    <location>
        <begin position="203"/>
        <end position="224"/>
    </location>
</feature>
<sequence length="224" mass="24993">MAKKQGENSKKAAGNARKAEQANKKQQEQQARLEAEEDEKWSQGSKKGNKKKEDDAAKKAEAAKKKAERDALLKEEEDSLPSKPSSKGRGAAKVAAKKTGKIDDFLNDLAPTSEISASGIDNALEALSLTKKGGAVSDKDIDRHPERRFKAALAAFEERRLPEARKENPGLRLQQVKNLVFKEFEKSSENPFNQVTNIDFNATQSDVQNVKDKVRKEREEKYVR</sequence>
<feature type="compositionally biased region" description="Basic and acidic residues" evidence="3">
    <location>
        <begin position="51"/>
        <end position="74"/>
    </location>
</feature>
<dbReference type="PANTHER" id="PTHR21680">
    <property type="entry name" value="COILED-COIL DOMAIN-CONTAINING PROTEIN 124"/>
    <property type="match status" value="1"/>
</dbReference>
<keyword evidence="7" id="KW-1185">Reference proteome</keyword>
<dbReference type="AlphaFoldDB" id="A0A9P8P9R0"/>
<proteinExistence type="inferred from homology"/>
<comment type="caution">
    <text evidence="6">The sequence shown here is derived from an EMBL/GenBank/DDBJ whole genome shotgun (WGS) entry which is preliminary data.</text>
</comment>
<dbReference type="GO" id="GO:0006366">
    <property type="term" value="P:transcription by RNA polymerase II"/>
    <property type="evidence" value="ECO:0007669"/>
    <property type="project" value="TreeGrafter"/>
</dbReference>
<comment type="similarity">
    <text evidence="1">Belongs to the CCDC124 family.</text>
</comment>
<evidence type="ECO:0000256" key="1">
    <source>
        <dbReference type="ARBA" id="ARBA00008296"/>
    </source>
</evidence>
<evidence type="ECO:0000259" key="5">
    <source>
        <dbReference type="Pfam" id="PF22048"/>
    </source>
</evidence>
<evidence type="ECO:0000313" key="6">
    <source>
        <dbReference type="EMBL" id="KAH3667897.1"/>
    </source>
</evidence>
<feature type="region of interest" description="Disordered" evidence="3">
    <location>
        <begin position="1"/>
        <end position="97"/>
    </location>
</feature>
<evidence type="ECO:0000256" key="2">
    <source>
        <dbReference type="ARBA" id="ARBA00023054"/>
    </source>
</evidence>
<protein>
    <recommendedName>
        <fullName evidence="8">DUF1014-domain-containing protein</fullName>
    </recommendedName>
</protein>
<feature type="compositionally biased region" description="Basic and acidic residues" evidence="3">
    <location>
        <begin position="17"/>
        <end position="34"/>
    </location>
</feature>
<feature type="compositionally biased region" description="Basic and acidic residues" evidence="3">
    <location>
        <begin position="1"/>
        <end position="10"/>
    </location>
</feature>
<name>A0A9P8P9R0_9ASCO</name>
<gene>
    <name evidence="6" type="ORF">WICMUC_005175</name>
</gene>
<feature type="compositionally biased region" description="Basic and acidic residues" evidence="3">
    <location>
        <begin position="209"/>
        <end position="224"/>
    </location>
</feature>
<feature type="domain" description="Coiled-coil" evidence="4">
    <location>
        <begin position="113"/>
        <end position="194"/>
    </location>
</feature>
<reference evidence="6" key="2">
    <citation type="submission" date="2021-01" db="EMBL/GenBank/DDBJ databases">
        <authorList>
            <person name="Schikora-Tamarit M.A."/>
        </authorList>
    </citation>
    <scope>NUCLEOTIDE SEQUENCE</scope>
    <source>
        <strain evidence="6">CBS6341</strain>
    </source>
</reference>
<feature type="domain" description="LSO1/LSO2" evidence="5">
    <location>
        <begin position="9"/>
        <end position="77"/>
    </location>
</feature>
<evidence type="ECO:0008006" key="8">
    <source>
        <dbReference type="Google" id="ProtNLM"/>
    </source>
</evidence>
<dbReference type="InterPro" id="IPR054413">
    <property type="entry name" value="LSO1/2"/>
</dbReference>
<dbReference type="GO" id="GO:0003713">
    <property type="term" value="F:transcription coactivator activity"/>
    <property type="evidence" value="ECO:0007669"/>
    <property type="project" value="TreeGrafter"/>
</dbReference>
<dbReference type="InterPro" id="IPR054414">
    <property type="entry name" value="Ccdc124/Oxs1_C"/>
</dbReference>
<dbReference type="InterPro" id="IPR010422">
    <property type="entry name" value="Ccdc124/Oxs1"/>
</dbReference>
<dbReference type="OrthoDB" id="76412at2759"/>
<evidence type="ECO:0000259" key="4">
    <source>
        <dbReference type="Pfam" id="PF06244"/>
    </source>
</evidence>
<dbReference type="PANTHER" id="PTHR21680:SF0">
    <property type="entry name" value="COILED-COIL DOMAIN-CONTAINING PROTEIN 124"/>
    <property type="match status" value="1"/>
</dbReference>
<dbReference type="Pfam" id="PF06244">
    <property type="entry name" value="Ccdc124"/>
    <property type="match status" value="1"/>
</dbReference>
<keyword evidence="2" id="KW-0175">Coiled coil</keyword>